<feature type="transmembrane region" description="Helical" evidence="2">
    <location>
        <begin position="22"/>
        <end position="43"/>
    </location>
</feature>
<organism evidence="3 4">
    <name type="scientific">Pseudonocardia yunnanensis</name>
    <dbReference type="NCBI Taxonomy" id="58107"/>
    <lineage>
        <taxon>Bacteria</taxon>
        <taxon>Bacillati</taxon>
        <taxon>Actinomycetota</taxon>
        <taxon>Actinomycetes</taxon>
        <taxon>Pseudonocardiales</taxon>
        <taxon>Pseudonocardiaceae</taxon>
        <taxon>Pseudonocardia</taxon>
    </lineage>
</organism>
<evidence type="ECO:0000256" key="2">
    <source>
        <dbReference type="SAM" id="Phobius"/>
    </source>
</evidence>
<reference evidence="4" key="1">
    <citation type="journal article" date="2019" name="Int. J. Syst. Evol. Microbiol.">
        <title>The Global Catalogue of Microorganisms (GCM) 10K type strain sequencing project: providing services to taxonomists for standard genome sequencing and annotation.</title>
        <authorList>
            <consortium name="The Broad Institute Genomics Platform"/>
            <consortium name="The Broad Institute Genome Sequencing Center for Infectious Disease"/>
            <person name="Wu L."/>
            <person name="Ma J."/>
        </authorList>
    </citation>
    <scope>NUCLEOTIDE SEQUENCE [LARGE SCALE GENOMIC DNA]</scope>
    <source>
        <strain evidence="4">CCM 7043</strain>
    </source>
</reference>
<feature type="compositionally biased region" description="Pro residues" evidence="1">
    <location>
        <begin position="251"/>
        <end position="266"/>
    </location>
</feature>
<accession>A0ABW4F7X4</accession>
<feature type="compositionally biased region" description="Pro residues" evidence="1">
    <location>
        <begin position="235"/>
        <end position="245"/>
    </location>
</feature>
<feature type="region of interest" description="Disordered" evidence="1">
    <location>
        <begin position="200"/>
        <end position="276"/>
    </location>
</feature>
<feature type="transmembrane region" description="Helical" evidence="2">
    <location>
        <begin position="111"/>
        <end position="133"/>
    </location>
</feature>
<keyword evidence="2" id="KW-0812">Transmembrane</keyword>
<dbReference type="RefSeq" id="WP_344721640.1">
    <property type="nucleotide sequence ID" value="NZ_BAAAUS010000008.1"/>
</dbReference>
<feature type="transmembrane region" description="Helical" evidence="2">
    <location>
        <begin position="153"/>
        <end position="182"/>
    </location>
</feature>
<feature type="compositionally biased region" description="Pro residues" evidence="1">
    <location>
        <begin position="214"/>
        <end position="224"/>
    </location>
</feature>
<evidence type="ECO:0000313" key="4">
    <source>
        <dbReference type="Proteomes" id="UP001597114"/>
    </source>
</evidence>
<dbReference type="EMBL" id="JBHUCO010000049">
    <property type="protein sequence ID" value="MFD1522850.1"/>
    <property type="molecule type" value="Genomic_DNA"/>
</dbReference>
<dbReference type="Proteomes" id="UP001597114">
    <property type="component" value="Unassembled WGS sequence"/>
</dbReference>
<feature type="compositionally biased region" description="Low complexity" evidence="1">
    <location>
        <begin position="203"/>
        <end position="213"/>
    </location>
</feature>
<evidence type="ECO:0000313" key="3">
    <source>
        <dbReference type="EMBL" id="MFD1522850.1"/>
    </source>
</evidence>
<sequence length="276" mass="27134">MSGPYAHPQTGPPPPSLGAPRLIAAALLVVAAALAVGGTFLALSVRRYDFGLPGDTVVSTTGWAVTIEGAPGMTNPPGAAPLGIPVVVAAGLAAVAAILLLLSVRRSGDHVLARIAGIGAVGLLVGSVWIIWIELFTLASNAAVAVRDGSDGGFHPVVVFGAGAWLLLAAALLALACIPLLAMPPADAVSAQGRVPYGVDQEPTSPWSRSPAPAAAPPVTPPAGVPSASLETPPAGAPPIPPDTPPGDVAPVPPGTPPTGAPPVPGDSPAHEPRQP</sequence>
<protein>
    <recommendedName>
        <fullName evidence="5">DUF2567 domain-containing protein</fullName>
    </recommendedName>
</protein>
<keyword evidence="4" id="KW-1185">Reference proteome</keyword>
<comment type="caution">
    <text evidence="3">The sequence shown here is derived from an EMBL/GenBank/DDBJ whole genome shotgun (WGS) entry which is preliminary data.</text>
</comment>
<keyword evidence="2" id="KW-0472">Membrane</keyword>
<keyword evidence="2" id="KW-1133">Transmembrane helix</keyword>
<feature type="transmembrane region" description="Helical" evidence="2">
    <location>
        <begin position="82"/>
        <end position="104"/>
    </location>
</feature>
<evidence type="ECO:0008006" key="5">
    <source>
        <dbReference type="Google" id="ProtNLM"/>
    </source>
</evidence>
<name>A0ABW4F7X4_9PSEU</name>
<feature type="compositionally biased region" description="Low complexity" evidence="1">
    <location>
        <begin position="225"/>
        <end position="234"/>
    </location>
</feature>
<evidence type="ECO:0000256" key="1">
    <source>
        <dbReference type="SAM" id="MobiDB-lite"/>
    </source>
</evidence>
<gene>
    <name evidence="3" type="ORF">ACFSJD_35540</name>
</gene>
<proteinExistence type="predicted"/>